<sequence length="134" mass="15307">MKKLLLIIIACFIMGIQFLEIEEVSAKEDELVIHIITTEFETETEDGKEIEVYRWDPGTVFVPKGKDVTLSFYGVKGKEHPFYIEGTDVKGNVKKGEETRVNVRFDKTGIYRIVCTAHETFDQNGPMIGYIVVK</sequence>
<dbReference type="Pfam" id="PF13473">
    <property type="entry name" value="Cupredoxin_1"/>
    <property type="match status" value="1"/>
</dbReference>
<dbReference type="Gene3D" id="2.60.40.420">
    <property type="entry name" value="Cupredoxins - blue copper proteins"/>
    <property type="match status" value="1"/>
</dbReference>
<accession>A0A4Q0VWX0</accession>
<name>A0A4Q0VWX0_9BACI</name>
<dbReference type="RefSeq" id="WP_129076493.1">
    <property type="nucleotide sequence ID" value="NZ_QOUX01000001.1"/>
</dbReference>
<dbReference type="Proteomes" id="UP000290649">
    <property type="component" value="Unassembled WGS sequence"/>
</dbReference>
<feature type="domain" description="EfeO-type cupredoxin-like" evidence="1">
    <location>
        <begin position="47"/>
        <end position="125"/>
    </location>
</feature>
<dbReference type="EMBL" id="QOUX01000001">
    <property type="protein sequence ID" value="RXJ04144.1"/>
    <property type="molecule type" value="Genomic_DNA"/>
</dbReference>
<protein>
    <recommendedName>
        <fullName evidence="1">EfeO-type cupredoxin-like domain-containing protein</fullName>
    </recommendedName>
</protein>
<evidence type="ECO:0000313" key="2">
    <source>
        <dbReference type="EMBL" id="RXJ04144.1"/>
    </source>
</evidence>
<proteinExistence type="predicted"/>
<dbReference type="InterPro" id="IPR028096">
    <property type="entry name" value="EfeO_Cupredoxin"/>
</dbReference>
<comment type="caution">
    <text evidence="2">The sequence shown here is derived from an EMBL/GenBank/DDBJ whole genome shotgun (WGS) entry which is preliminary data.</text>
</comment>
<dbReference type="AlphaFoldDB" id="A0A4Q0VWX0"/>
<gene>
    <name evidence="2" type="ORF">DS745_01805</name>
</gene>
<organism evidence="2 3">
    <name type="scientific">Anaerobacillus alkaliphilus</name>
    <dbReference type="NCBI Taxonomy" id="1548597"/>
    <lineage>
        <taxon>Bacteria</taxon>
        <taxon>Bacillati</taxon>
        <taxon>Bacillota</taxon>
        <taxon>Bacilli</taxon>
        <taxon>Bacillales</taxon>
        <taxon>Bacillaceae</taxon>
        <taxon>Anaerobacillus</taxon>
    </lineage>
</organism>
<dbReference type="OrthoDB" id="9773354at2"/>
<keyword evidence="3" id="KW-1185">Reference proteome</keyword>
<evidence type="ECO:0000313" key="3">
    <source>
        <dbReference type="Proteomes" id="UP000290649"/>
    </source>
</evidence>
<evidence type="ECO:0000259" key="1">
    <source>
        <dbReference type="Pfam" id="PF13473"/>
    </source>
</evidence>
<reference evidence="2 3" key="1">
    <citation type="journal article" date="2019" name="Int. J. Syst. Evol. Microbiol.">
        <title>Anaerobacillus alkaliphilus sp. nov., a novel alkaliphilic and moderately halophilic bacterium.</title>
        <authorList>
            <person name="Borsodi A.K."/>
            <person name="Aszalos J.M."/>
            <person name="Bihari P."/>
            <person name="Nagy I."/>
            <person name="Schumann P."/>
            <person name="Sproer C."/>
            <person name="Kovacs A.L."/>
            <person name="Boka K."/>
            <person name="Dobosy P."/>
            <person name="Ovari M."/>
            <person name="Szili-Kovacs T."/>
            <person name="Toth E."/>
        </authorList>
    </citation>
    <scope>NUCLEOTIDE SEQUENCE [LARGE SCALE GENOMIC DNA]</scope>
    <source>
        <strain evidence="2 3">B16-10</strain>
    </source>
</reference>
<dbReference type="SUPFAM" id="SSF49503">
    <property type="entry name" value="Cupredoxins"/>
    <property type="match status" value="1"/>
</dbReference>
<dbReference type="InterPro" id="IPR008972">
    <property type="entry name" value="Cupredoxin"/>
</dbReference>